<sequence length="261" mass="27478">MKKWFLQAAVVCALGFGFTACDKDEDRATLKVGNMPTLTATATSATLTPANASQAGVTFSWTPAEFGYQAAVTYTLEFAKAGTNFANAKAFPLTTLTKSFTKGELNQVYNDLDCNLPAAPPATPLDVRVRASIGDKVDPSMSQVLAFTATPYQAQQAPTDRWGIIGDATPTGWGSDSDMNYDFCSGTYKISNIALSASGKFKFRANDDWALNFGGTAAASANTPSPTLVGGGPDISVPSGSGNYDISLNVAAKTFTWSKRP</sequence>
<feature type="domain" description="SusE outer membrane protein" evidence="1">
    <location>
        <begin position="23"/>
        <end position="129"/>
    </location>
</feature>
<dbReference type="InterPro" id="IPR025970">
    <property type="entry name" value="SusE"/>
</dbReference>
<dbReference type="AlphaFoldDB" id="A0A5R8WXF5"/>
<evidence type="ECO:0000259" key="1">
    <source>
        <dbReference type="Pfam" id="PF14292"/>
    </source>
</evidence>
<proteinExistence type="predicted"/>
<dbReference type="Proteomes" id="UP000305517">
    <property type="component" value="Unassembled WGS sequence"/>
</dbReference>
<name>A0A5R8WXF5_9BACT</name>
<dbReference type="EMBL" id="VAJM01000001">
    <property type="protein sequence ID" value="TLM96912.1"/>
    <property type="molecule type" value="Genomic_DNA"/>
</dbReference>
<dbReference type="OrthoDB" id="975117at2"/>
<organism evidence="2 3">
    <name type="scientific">Hymenobacter jeollabukensis</name>
    <dbReference type="NCBI Taxonomy" id="2025313"/>
    <lineage>
        <taxon>Bacteria</taxon>
        <taxon>Pseudomonadati</taxon>
        <taxon>Bacteroidota</taxon>
        <taxon>Cytophagia</taxon>
        <taxon>Cytophagales</taxon>
        <taxon>Hymenobacteraceae</taxon>
        <taxon>Hymenobacter</taxon>
    </lineage>
</organism>
<dbReference type="Pfam" id="PF14292">
    <property type="entry name" value="SusE"/>
    <property type="match status" value="1"/>
</dbReference>
<dbReference type="RefSeq" id="WP_138075158.1">
    <property type="nucleotide sequence ID" value="NZ_VAJM01000001.1"/>
</dbReference>
<accession>A0A5R8WXF5</accession>
<evidence type="ECO:0000313" key="3">
    <source>
        <dbReference type="Proteomes" id="UP000305517"/>
    </source>
</evidence>
<gene>
    <name evidence="2" type="ORF">FDY95_02650</name>
</gene>
<keyword evidence="3" id="KW-1185">Reference proteome</keyword>
<dbReference type="Gene3D" id="2.60.40.3620">
    <property type="match status" value="1"/>
</dbReference>
<dbReference type="CDD" id="cd12956">
    <property type="entry name" value="CBM_SusE-F_like"/>
    <property type="match status" value="1"/>
</dbReference>
<comment type="caution">
    <text evidence="2">The sequence shown here is derived from an EMBL/GenBank/DDBJ whole genome shotgun (WGS) entry which is preliminary data.</text>
</comment>
<dbReference type="PROSITE" id="PS51257">
    <property type="entry name" value="PROKAR_LIPOPROTEIN"/>
    <property type="match status" value="1"/>
</dbReference>
<evidence type="ECO:0000313" key="2">
    <source>
        <dbReference type="EMBL" id="TLM96912.1"/>
    </source>
</evidence>
<protein>
    <recommendedName>
        <fullName evidence="1">SusE outer membrane protein domain-containing protein</fullName>
    </recommendedName>
</protein>
<reference evidence="2 3" key="1">
    <citation type="submission" date="2019-05" db="EMBL/GenBank/DDBJ databases">
        <title>Hymenobacter edaphi sp. nov., isolated from abandoned arsenic-contaminated farmland soil.</title>
        <authorList>
            <person name="Nie L."/>
        </authorList>
    </citation>
    <scope>NUCLEOTIDE SEQUENCE [LARGE SCALE GENOMIC DNA]</scope>
    <source>
        <strain evidence="2 3">1-3-3-8</strain>
    </source>
</reference>